<comment type="caution">
    <text evidence="2">The sequence shown here is derived from an EMBL/GenBank/DDBJ whole genome shotgun (WGS) entry which is preliminary data.</text>
</comment>
<dbReference type="Gene3D" id="1.10.10.10">
    <property type="entry name" value="Winged helix-like DNA-binding domain superfamily/Winged helix DNA-binding domain"/>
    <property type="match status" value="1"/>
</dbReference>
<dbReference type="EMBL" id="ABVL01000006">
    <property type="protein sequence ID" value="EDY19966.1"/>
    <property type="molecule type" value="Genomic_DNA"/>
</dbReference>
<evidence type="ECO:0000313" key="3">
    <source>
        <dbReference type="Proteomes" id="UP000005824"/>
    </source>
</evidence>
<evidence type="ECO:0000256" key="1">
    <source>
        <dbReference type="ARBA" id="ARBA00006479"/>
    </source>
</evidence>
<name>B4D0V4_9BACT</name>
<dbReference type="AlphaFoldDB" id="B4D0V4"/>
<comment type="similarity">
    <text evidence="1">Belongs to the ROK (NagC/XylR) family.</text>
</comment>
<reference evidence="2 3" key="1">
    <citation type="journal article" date="2011" name="J. Bacteriol.">
        <title>Genome sequence of Chthoniobacter flavus Ellin428, an aerobic heterotrophic soil bacterium.</title>
        <authorList>
            <person name="Kant R."/>
            <person name="van Passel M.W."/>
            <person name="Palva A."/>
            <person name="Lucas S."/>
            <person name="Lapidus A."/>
            <person name="Glavina Del Rio T."/>
            <person name="Dalin E."/>
            <person name="Tice H."/>
            <person name="Bruce D."/>
            <person name="Goodwin L."/>
            <person name="Pitluck S."/>
            <person name="Larimer F.W."/>
            <person name="Land M.L."/>
            <person name="Hauser L."/>
            <person name="Sangwan P."/>
            <person name="de Vos W.M."/>
            <person name="Janssen P.H."/>
            <person name="Smidt H."/>
        </authorList>
    </citation>
    <scope>NUCLEOTIDE SEQUENCE [LARGE SCALE GENOMIC DNA]</scope>
    <source>
        <strain evidence="2 3">Ellin428</strain>
    </source>
</reference>
<dbReference type="InParanoid" id="B4D0V4"/>
<accession>B4D0V4</accession>
<dbReference type="Pfam" id="PF00480">
    <property type="entry name" value="ROK"/>
    <property type="match status" value="1"/>
</dbReference>
<dbReference type="Gene3D" id="3.30.420.40">
    <property type="match status" value="2"/>
</dbReference>
<dbReference type="STRING" id="497964.CfE428DRAFT_2555"/>
<dbReference type="SUPFAM" id="SSF46785">
    <property type="entry name" value="Winged helix' DNA-binding domain"/>
    <property type="match status" value="1"/>
</dbReference>
<protein>
    <submittedName>
        <fullName evidence="2">ROK family protein</fullName>
    </submittedName>
</protein>
<dbReference type="Proteomes" id="UP000005824">
    <property type="component" value="Unassembled WGS sequence"/>
</dbReference>
<dbReference type="InterPro" id="IPR043129">
    <property type="entry name" value="ATPase_NBD"/>
</dbReference>
<dbReference type="PANTHER" id="PTHR18964">
    <property type="entry name" value="ROK (REPRESSOR, ORF, KINASE) FAMILY"/>
    <property type="match status" value="1"/>
</dbReference>
<dbReference type="InterPro" id="IPR036388">
    <property type="entry name" value="WH-like_DNA-bd_sf"/>
</dbReference>
<evidence type="ECO:0000313" key="2">
    <source>
        <dbReference type="EMBL" id="EDY19966.1"/>
    </source>
</evidence>
<dbReference type="SUPFAM" id="SSF53067">
    <property type="entry name" value="Actin-like ATPase domain"/>
    <property type="match status" value="1"/>
</dbReference>
<dbReference type="InterPro" id="IPR036390">
    <property type="entry name" value="WH_DNA-bd_sf"/>
</dbReference>
<organism evidence="2 3">
    <name type="scientific">Chthoniobacter flavus Ellin428</name>
    <dbReference type="NCBI Taxonomy" id="497964"/>
    <lineage>
        <taxon>Bacteria</taxon>
        <taxon>Pseudomonadati</taxon>
        <taxon>Verrucomicrobiota</taxon>
        <taxon>Spartobacteria</taxon>
        <taxon>Chthoniobacterales</taxon>
        <taxon>Chthoniobacteraceae</taxon>
        <taxon>Chthoniobacter</taxon>
    </lineage>
</organism>
<dbReference type="InterPro" id="IPR000600">
    <property type="entry name" value="ROK"/>
</dbReference>
<sequence>MARSAIRTKHQIVARVEAELLRHLRLRDGLSRVELARELQLAPSTAGIYVDRLLRDRFIVESHKAGREQGRPPTLLVPNPDGGRFVGVDFEARSILATVVDFSQQVVKQVRRAIREGDSVERILVRIEETIRTAIEGDQRPLLGIGVGVPGTIDPVEGIARGYDFIPGWKDVPLARRLSDEFKVPVYLENNIRSMAMAELWFGQGLGLRNFVCLGVRTGIGAGIVADGRLLRGEHGCAGEIGKWHVPGTSRGDASTVFRTLEDAASLPAILAAAESAMKTEMDFAALREAAAAGERKILPVLERAADFYGGAIHQLQLIFDPHRVILVGPLAELGSAFLDPLQEAVRRRSPGGHPEIVNSTLGQFSGAFGAAALALHQWQPAR</sequence>
<dbReference type="CDD" id="cd23763">
    <property type="entry name" value="ASKHA_ATPase_ROK"/>
    <property type="match status" value="1"/>
</dbReference>
<dbReference type="PANTHER" id="PTHR18964:SF149">
    <property type="entry name" value="BIFUNCTIONAL UDP-N-ACETYLGLUCOSAMINE 2-EPIMERASE_N-ACETYLMANNOSAMINE KINASE"/>
    <property type="match status" value="1"/>
</dbReference>
<dbReference type="eggNOG" id="COG1940">
    <property type="taxonomic scope" value="Bacteria"/>
</dbReference>
<gene>
    <name evidence="2" type="ORF">CfE428DRAFT_2555</name>
</gene>
<dbReference type="RefSeq" id="WP_006979880.1">
    <property type="nucleotide sequence ID" value="NZ_ABVL01000006.1"/>
</dbReference>
<keyword evidence="3" id="KW-1185">Reference proteome</keyword>
<proteinExistence type="inferred from homology"/>